<comment type="subcellular location">
    <subcellularLocation>
        <location evidence="1 14">Cell outer membrane</location>
        <topology evidence="1 14">Multi-pass membrane protein</topology>
    </subcellularLocation>
</comment>
<sequence>MYKNILKTIVLLSSLQAIAQENPNDVSENYFTVNDTVKKLKEVVVTAKNNPSKSSVNRAGIKEKDLPQAVQVIGTEIIQQQQSVRLSDVVKNANGVYVGSARGGAQESFWSRGYDMSANNMFKNGFRFNSGSIPEVSSLEKVEILKGSAALLYGNVAPGGIMNMVTKTPNFKTGGEFTMQAGSYNFYKPSADVYGAFNNSIAYRFNGSYENSESFRDYVTKERYYVNPSLLFKVSDKTEITLQADYLSDDWTPDFGTGSIGKEIADVPRNAYLGAKWSNGNTKQATASILVNHEFNKNWKLNFNSSFQDYDRESIGTERIQPAANGDWNRPYGRNKAVEQILANQISLQGNFKTGKIKHQLFTGIDTEISYADAYTFRFFNPDVLDVNGDPVTVTIYGDPTNPVNIFDPVLYDATYDGPIMPSEVTRIVKTETTRLGVYAQDLISFSDKFKALLGIRYSYQEAKPETHNKVNNTITEEKIRNDRAFSPKVGLIYQPTKSITLFSSYSNSFTPNTGIDINNEALKPSIIDQTEAGIKNEFWKGKLTTNVTLYQIVNSNLVQTAEFDANGNINTNPNLKALSGETTSKGIELDITYKPIDDFNIMAGYSYNDMRYTETTGLTGSFIEGDRLVRTPQHTANLSFFYTVPTGMFKNVSVGAIGNYIGDRVGGWNNQVNPAYPNNVWDREIPVNGYTTIDVSLGYNWKQFSLLCKLSNITNELNYTMHENYSVNPIAPRQILTSLRYKF</sequence>
<keyword evidence="9" id="KW-0406">Ion transport</keyword>
<dbReference type="GO" id="GO:0009279">
    <property type="term" value="C:cell outer membrane"/>
    <property type="evidence" value="ECO:0007669"/>
    <property type="project" value="UniProtKB-SubCell"/>
</dbReference>
<dbReference type="InterPro" id="IPR036942">
    <property type="entry name" value="Beta-barrel_TonB_sf"/>
</dbReference>
<dbReference type="Gene3D" id="2.170.130.10">
    <property type="entry name" value="TonB-dependent receptor, plug domain"/>
    <property type="match status" value="1"/>
</dbReference>
<keyword evidence="6 14" id="KW-0812">Transmembrane</keyword>
<feature type="domain" description="TonB-dependent receptor plug" evidence="18">
    <location>
        <begin position="63"/>
        <end position="161"/>
    </location>
</feature>
<evidence type="ECO:0000256" key="8">
    <source>
        <dbReference type="ARBA" id="ARBA00023004"/>
    </source>
</evidence>
<dbReference type="SUPFAM" id="SSF56935">
    <property type="entry name" value="Porins"/>
    <property type="match status" value="1"/>
</dbReference>
<keyword evidence="11 14" id="KW-0472">Membrane</keyword>
<proteinExistence type="inferred from homology"/>
<keyword evidence="4 14" id="KW-1134">Transmembrane beta strand</keyword>
<evidence type="ECO:0000256" key="6">
    <source>
        <dbReference type="ARBA" id="ARBA00022692"/>
    </source>
</evidence>
<evidence type="ECO:0000313" key="20">
    <source>
        <dbReference type="Proteomes" id="UP000249620"/>
    </source>
</evidence>
<keyword evidence="8" id="KW-0408">Iron</keyword>
<evidence type="ECO:0000313" key="19">
    <source>
        <dbReference type="EMBL" id="RAK20599.1"/>
    </source>
</evidence>
<dbReference type="InterPro" id="IPR012910">
    <property type="entry name" value="Plug_dom"/>
</dbReference>
<evidence type="ECO:0000256" key="14">
    <source>
        <dbReference type="PROSITE-ProRule" id="PRU01360"/>
    </source>
</evidence>
<dbReference type="InterPro" id="IPR039426">
    <property type="entry name" value="TonB-dep_rcpt-like"/>
</dbReference>
<dbReference type="CDD" id="cd01347">
    <property type="entry name" value="ligand_gated_channel"/>
    <property type="match status" value="1"/>
</dbReference>
<keyword evidence="10 15" id="KW-0798">TonB box</keyword>
<dbReference type="PROSITE" id="PS52016">
    <property type="entry name" value="TONB_DEPENDENT_REC_3"/>
    <property type="match status" value="1"/>
</dbReference>
<evidence type="ECO:0000256" key="10">
    <source>
        <dbReference type="ARBA" id="ARBA00023077"/>
    </source>
</evidence>
<reference evidence="19 20" key="1">
    <citation type="submission" date="2018-06" db="EMBL/GenBank/DDBJ databases">
        <title>Genomic Encyclopedia of Type Strains, Phase III (KMG-III): the genomes of soil and plant-associated and newly described type strains.</title>
        <authorList>
            <person name="Whitman W."/>
        </authorList>
    </citation>
    <scope>NUCLEOTIDE SEQUENCE [LARGE SCALE GENOMIC DNA]</scope>
    <source>
        <strain evidence="19 20">CGMCC 1.12398</strain>
    </source>
</reference>
<evidence type="ECO:0000256" key="4">
    <source>
        <dbReference type="ARBA" id="ARBA00022452"/>
    </source>
</evidence>
<dbReference type="NCBIfam" id="TIGR01783">
    <property type="entry name" value="TonB-siderophor"/>
    <property type="match status" value="1"/>
</dbReference>
<keyword evidence="3 14" id="KW-0813">Transport</keyword>
<dbReference type="InterPro" id="IPR000531">
    <property type="entry name" value="Beta-barrel_TonB"/>
</dbReference>
<evidence type="ECO:0000256" key="5">
    <source>
        <dbReference type="ARBA" id="ARBA00022496"/>
    </source>
</evidence>
<dbReference type="GO" id="GO:0015344">
    <property type="term" value="F:siderophore uptake transmembrane transporter activity"/>
    <property type="evidence" value="ECO:0007669"/>
    <property type="project" value="TreeGrafter"/>
</dbReference>
<dbReference type="InterPro" id="IPR037066">
    <property type="entry name" value="Plug_dom_sf"/>
</dbReference>
<dbReference type="PANTHER" id="PTHR32552:SF68">
    <property type="entry name" value="FERRICHROME OUTER MEMBRANE TRANSPORTER_PHAGE RECEPTOR"/>
    <property type="match status" value="1"/>
</dbReference>
<dbReference type="PANTHER" id="PTHR32552">
    <property type="entry name" value="FERRICHROME IRON RECEPTOR-RELATED"/>
    <property type="match status" value="1"/>
</dbReference>
<dbReference type="AlphaFoldDB" id="A0A327YR81"/>
<evidence type="ECO:0000256" key="1">
    <source>
        <dbReference type="ARBA" id="ARBA00004571"/>
    </source>
</evidence>
<dbReference type="Proteomes" id="UP000249620">
    <property type="component" value="Unassembled WGS sequence"/>
</dbReference>
<evidence type="ECO:0000256" key="9">
    <source>
        <dbReference type="ARBA" id="ARBA00023065"/>
    </source>
</evidence>
<dbReference type="Gene3D" id="2.40.170.20">
    <property type="entry name" value="TonB-dependent receptor, beta-barrel domain"/>
    <property type="match status" value="1"/>
</dbReference>
<evidence type="ECO:0000256" key="3">
    <source>
        <dbReference type="ARBA" id="ARBA00022448"/>
    </source>
</evidence>
<dbReference type="Pfam" id="PF00593">
    <property type="entry name" value="TonB_dep_Rec_b-barrel"/>
    <property type="match status" value="1"/>
</dbReference>
<evidence type="ECO:0000256" key="12">
    <source>
        <dbReference type="ARBA" id="ARBA00023170"/>
    </source>
</evidence>
<dbReference type="OrthoDB" id="9775095at2"/>
<comment type="similarity">
    <text evidence="2 14 15">Belongs to the TonB-dependent receptor family.</text>
</comment>
<name>A0A327YR81_9FLAO</name>
<evidence type="ECO:0000256" key="11">
    <source>
        <dbReference type="ARBA" id="ARBA00023136"/>
    </source>
</evidence>
<keyword evidence="20" id="KW-1185">Reference proteome</keyword>
<dbReference type="InterPro" id="IPR010105">
    <property type="entry name" value="TonB_sidphr_rcpt"/>
</dbReference>
<feature type="signal peptide" evidence="16">
    <location>
        <begin position="1"/>
        <end position="19"/>
    </location>
</feature>
<keyword evidence="13 14" id="KW-0998">Cell outer membrane</keyword>
<organism evidence="19 20">
    <name type="scientific">Flavobacterium aquaticum</name>
    <dbReference type="NCBI Taxonomy" id="1236486"/>
    <lineage>
        <taxon>Bacteria</taxon>
        <taxon>Pseudomonadati</taxon>
        <taxon>Bacteroidota</taxon>
        <taxon>Flavobacteriia</taxon>
        <taxon>Flavobacteriales</taxon>
        <taxon>Flavobacteriaceae</taxon>
        <taxon>Flavobacterium</taxon>
    </lineage>
</organism>
<evidence type="ECO:0000256" key="13">
    <source>
        <dbReference type="ARBA" id="ARBA00023237"/>
    </source>
</evidence>
<feature type="domain" description="TonB-dependent receptor-like beta-barrel" evidence="17">
    <location>
        <begin position="234"/>
        <end position="707"/>
    </location>
</feature>
<dbReference type="EMBL" id="QLMI01000007">
    <property type="protein sequence ID" value="RAK20599.1"/>
    <property type="molecule type" value="Genomic_DNA"/>
</dbReference>
<evidence type="ECO:0000256" key="7">
    <source>
        <dbReference type="ARBA" id="ARBA00022729"/>
    </source>
</evidence>
<keyword evidence="5" id="KW-0410">Iron transport</keyword>
<dbReference type="GO" id="GO:0038023">
    <property type="term" value="F:signaling receptor activity"/>
    <property type="evidence" value="ECO:0007669"/>
    <property type="project" value="InterPro"/>
</dbReference>
<evidence type="ECO:0000256" key="2">
    <source>
        <dbReference type="ARBA" id="ARBA00009810"/>
    </source>
</evidence>
<feature type="chain" id="PRO_5016241466" evidence="16">
    <location>
        <begin position="20"/>
        <end position="744"/>
    </location>
</feature>
<keyword evidence="12 19" id="KW-0675">Receptor</keyword>
<dbReference type="GO" id="GO:0015891">
    <property type="term" value="P:siderophore transport"/>
    <property type="evidence" value="ECO:0007669"/>
    <property type="project" value="InterPro"/>
</dbReference>
<dbReference type="Pfam" id="PF07715">
    <property type="entry name" value="Plug"/>
    <property type="match status" value="1"/>
</dbReference>
<evidence type="ECO:0000256" key="16">
    <source>
        <dbReference type="SAM" id="SignalP"/>
    </source>
</evidence>
<evidence type="ECO:0000259" key="18">
    <source>
        <dbReference type="Pfam" id="PF07715"/>
    </source>
</evidence>
<dbReference type="RefSeq" id="WP_111567471.1">
    <property type="nucleotide sequence ID" value="NZ_QLMI01000007.1"/>
</dbReference>
<gene>
    <name evidence="19" type="ORF">B0I03_10718</name>
</gene>
<accession>A0A327YR81</accession>
<evidence type="ECO:0000259" key="17">
    <source>
        <dbReference type="Pfam" id="PF00593"/>
    </source>
</evidence>
<protein>
    <submittedName>
        <fullName evidence="19">Iron complex outermembrane receptor protein</fullName>
    </submittedName>
</protein>
<evidence type="ECO:0000256" key="15">
    <source>
        <dbReference type="RuleBase" id="RU003357"/>
    </source>
</evidence>
<comment type="caution">
    <text evidence="19">The sequence shown here is derived from an EMBL/GenBank/DDBJ whole genome shotgun (WGS) entry which is preliminary data.</text>
</comment>
<keyword evidence="7 16" id="KW-0732">Signal</keyword>